<dbReference type="Proteomes" id="UP001141327">
    <property type="component" value="Unassembled WGS sequence"/>
</dbReference>
<evidence type="ECO:0000313" key="2">
    <source>
        <dbReference type="EMBL" id="KAJ4458861.1"/>
    </source>
</evidence>
<feature type="domain" description="VWFA" evidence="1">
    <location>
        <begin position="43"/>
        <end position="202"/>
    </location>
</feature>
<protein>
    <submittedName>
        <fullName evidence="2">E3 ubiquitin-protein ligase RGLG5</fullName>
    </submittedName>
</protein>
<dbReference type="InterPro" id="IPR052079">
    <property type="entry name" value="E3_ligase/Copine_domain"/>
</dbReference>
<evidence type="ECO:0000259" key="1">
    <source>
        <dbReference type="PROSITE" id="PS50234"/>
    </source>
</evidence>
<dbReference type="SUPFAM" id="SSF53300">
    <property type="entry name" value="vWA-like"/>
    <property type="match status" value="1"/>
</dbReference>
<dbReference type="EMBL" id="JAPMOS010000025">
    <property type="protein sequence ID" value="KAJ4458861.1"/>
    <property type="molecule type" value="Genomic_DNA"/>
</dbReference>
<sequence length="303" mass="33057">MGCASSKPASRKSHAACIRIADNYNSFPELQAGLRAAGLEASQLIFAVDFTGSNEHSGDRTFGKPMHKLETASGNPYEQVIRLMGQALEPFDDDHLIPSFGFGDQTTGDRSVFSFLPGNRPCNGFDGVLEAYRRLVPYVVLSGPTSFAPAINAAIDIVIRTAQYHILVILTDGQVSDQRKDAAAIVEASKYPLSIIVVGVGDGPWEVMNQFDDELPERNFDNFQFVQFSAIGEARVERQDLHFATQALMEVPEQYRFIKKNAMLAKVQIDHDAIMNRPAPPIIDPPIIPGPVDTSLAVAAAPL</sequence>
<dbReference type="PANTHER" id="PTHR45751:SF11">
    <property type="entry name" value="COPINE FAMILY PROTEIN 2"/>
    <property type="match status" value="1"/>
</dbReference>
<evidence type="ECO:0000313" key="3">
    <source>
        <dbReference type="Proteomes" id="UP001141327"/>
    </source>
</evidence>
<comment type="caution">
    <text evidence="2">The sequence shown here is derived from an EMBL/GenBank/DDBJ whole genome shotgun (WGS) entry which is preliminary data.</text>
</comment>
<keyword evidence="3" id="KW-1185">Reference proteome</keyword>
<name>A0ABQ8UHZ7_9EUKA</name>
<dbReference type="SMART" id="SM00327">
    <property type="entry name" value="VWA"/>
    <property type="match status" value="1"/>
</dbReference>
<dbReference type="Gene3D" id="3.40.50.410">
    <property type="entry name" value="von Willebrand factor, type A domain"/>
    <property type="match status" value="1"/>
</dbReference>
<proteinExistence type="predicted"/>
<dbReference type="InterPro" id="IPR036465">
    <property type="entry name" value="vWFA_dom_sf"/>
</dbReference>
<dbReference type="PROSITE" id="PS50234">
    <property type="entry name" value="VWFA"/>
    <property type="match status" value="1"/>
</dbReference>
<dbReference type="PANTHER" id="PTHR45751">
    <property type="entry name" value="COPINE FAMILY PROTEIN 1"/>
    <property type="match status" value="1"/>
</dbReference>
<dbReference type="InterPro" id="IPR002035">
    <property type="entry name" value="VWF_A"/>
</dbReference>
<dbReference type="Pfam" id="PF07002">
    <property type="entry name" value="Copine"/>
    <property type="match status" value="1"/>
</dbReference>
<reference evidence="2" key="1">
    <citation type="journal article" date="2022" name="bioRxiv">
        <title>Genomics of Preaxostyla Flagellates Illuminates Evolutionary Transitions and the Path Towards Mitochondrial Loss.</title>
        <authorList>
            <person name="Novak L.V.F."/>
            <person name="Treitli S.C."/>
            <person name="Pyrih J."/>
            <person name="Halakuc P."/>
            <person name="Pipaliya S.V."/>
            <person name="Vacek V."/>
            <person name="Brzon O."/>
            <person name="Soukal P."/>
            <person name="Eme L."/>
            <person name="Dacks J.B."/>
            <person name="Karnkowska A."/>
            <person name="Elias M."/>
            <person name="Hampl V."/>
        </authorList>
    </citation>
    <scope>NUCLEOTIDE SEQUENCE</scope>
    <source>
        <strain evidence="2">RCP-MX</strain>
    </source>
</reference>
<accession>A0ABQ8UHZ7</accession>
<organism evidence="2 3">
    <name type="scientific">Paratrimastix pyriformis</name>
    <dbReference type="NCBI Taxonomy" id="342808"/>
    <lineage>
        <taxon>Eukaryota</taxon>
        <taxon>Metamonada</taxon>
        <taxon>Preaxostyla</taxon>
        <taxon>Paratrimastigidae</taxon>
        <taxon>Paratrimastix</taxon>
    </lineage>
</organism>
<gene>
    <name evidence="2" type="ORF">PAPYR_5391</name>
</gene>
<dbReference type="InterPro" id="IPR010734">
    <property type="entry name" value="Copine_C"/>
</dbReference>